<evidence type="ECO:0000313" key="2">
    <source>
        <dbReference type="Proteomes" id="UP000071641"/>
    </source>
</evidence>
<gene>
    <name evidence="1" type="ORF">GCE9029_03749</name>
</gene>
<keyword evidence="2" id="KW-1185">Reference proteome</keyword>
<reference evidence="2" key="1">
    <citation type="submission" date="2016-02" db="EMBL/GenBank/DDBJ databases">
        <authorList>
            <person name="Rodrigo-Torres Lidia"/>
            <person name="Arahal R.David."/>
        </authorList>
    </citation>
    <scope>NUCLEOTIDE SEQUENCE [LARGE SCALE GENOMIC DNA]</scope>
    <source>
        <strain evidence="2">CECT 9029</strain>
    </source>
</reference>
<dbReference type="Proteomes" id="UP000071641">
    <property type="component" value="Unassembled WGS sequence"/>
</dbReference>
<dbReference type="RefSeq" id="WP_062665561.1">
    <property type="nucleotide sequence ID" value="NZ_FIZX01000002.1"/>
</dbReference>
<proteinExistence type="predicted"/>
<dbReference type="EMBL" id="FIZX01000002">
    <property type="protein sequence ID" value="CZF83288.1"/>
    <property type="molecule type" value="Genomic_DNA"/>
</dbReference>
<name>A0A128F965_9GAMM</name>
<protein>
    <submittedName>
        <fullName evidence="1">DNA polymerase III subunit epsilon</fullName>
    </submittedName>
</protein>
<dbReference type="InterPro" id="IPR024530">
    <property type="entry name" value="QSregVF_b"/>
</dbReference>
<evidence type="ECO:0000313" key="1">
    <source>
        <dbReference type="EMBL" id="CZF83288.1"/>
    </source>
</evidence>
<dbReference type="AlphaFoldDB" id="A0A128F965"/>
<dbReference type="OrthoDB" id="9807855at2"/>
<accession>A0A128F965</accession>
<organism evidence="1 2">
    <name type="scientific">Grimontia celer</name>
    <dbReference type="NCBI Taxonomy" id="1796497"/>
    <lineage>
        <taxon>Bacteria</taxon>
        <taxon>Pseudomonadati</taxon>
        <taxon>Pseudomonadota</taxon>
        <taxon>Gammaproteobacteria</taxon>
        <taxon>Vibrionales</taxon>
        <taxon>Vibrionaceae</taxon>
        <taxon>Grimontia</taxon>
    </lineage>
</organism>
<dbReference type="STRING" id="1796497.GCE9029_03749"/>
<sequence>MLEKENMLKLARMKMPFGKYAGRVLIDLPEEYLLWFDKQGFPKGELGQLLALCLALKIEGLDEVVKPLKDGHTYRQ</sequence>
<dbReference type="Pfam" id="PF12843">
    <property type="entry name" value="QSregVF_b"/>
    <property type="match status" value="1"/>
</dbReference>